<dbReference type="OrthoDB" id="2644397at2759"/>
<name>A0A8H7CQG9_9AGAR</name>
<protein>
    <submittedName>
        <fullName evidence="2">Uncharacterized protein</fullName>
    </submittedName>
</protein>
<dbReference type="EMBL" id="JACAZH010000022">
    <property type="protein sequence ID" value="KAF7343753.1"/>
    <property type="molecule type" value="Genomic_DNA"/>
</dbReference>
<keyword evidence="1" id="KW-1133">Transmembrane helix</keyword>
<evidence type="ECO:0000313" key="3">
    <source>
        <dbReference type="Proteomes" id="UP000623467"/>
    </source>
</evidence>
<gene>
    <name evidence="2" type="ORF">MSAN_01955900</name>
</gene>
<dbReference type="AlphaFoldDB" id="A0A8H7CQG9"/>
<keyword evidence="3" id="KW-1185">Reference proteome</keyword>
<keyword evidence="1" id="KW-0812">Transmembrane</keyword>
<sequence length="194" mass="21317">MISENLVSFGDVYLIQKLNMPAANHSNIQNITLHDFENALASLVASMFWTLGHVQPSYNTLLEPEVFANGTATESLNNIPSLIMLPPGAARITEVFAETQLQLNIIAVSAGLGISVLLMTVALPLLRGSQFDKDLPVTGTGILHVIWLYRNHPHLQQILEQVEHPTNENLRAAGMVRTGLIGEGLREEKTLEFI</sequence>
<evidence type="ECO:0000256" key="1">
    <source>
        <dbReference type="SAM" id="Phobius"/>
    </source>
</evidence>
<comment type="caution">
    <text evidence="2">The sequence shown here is derived from an EMBL/GenBank/DDBJ whole genome shotgun (WGS) entry which is preliminary data.</text>
</comment>
<proteinExistence type="predicted"/>
<reference evidence="2" key="1">
    <citation type="submission" date="2020-05" db="EMBL/GenBank/DDBJ databases">
        <title>Mycena genomes resolve the evolution of fungal bioluminescence.</title>
        <authorList>
            <person name="Tsai I.J."/>
        </authorList>
    </citation>
    <scope>NUCLEOTIDE SEQUENCE</scope>
    <source>
        <strain evidence="2">160909Yilan</strain>
    </source>
</reference>
<dbReference type="Proteomes" id="UP000623467">
    <property type="component" value="Unassembled WGS sequence"/>
</dbReference>
<keyword evidence="1" id="KW-0472">Membrane</keyword>
<feature type="transmembrane region" description="Helical" evidence="1">
    <location>
        <begin position="105"/>
        <end position="126"/>
    </location>
</feature>
<accession>A0A8H7CQG9</accession>
<evidence type="ECO:0000313" key="2">
    <source>
        <dbReference type="EMBL" id="KAF7343753.1"/>
    </source>
</evidence>
<organism evidence="2 3">
    <name type="scientific">Mycena sanguinolenta</name>
    <dbReference type="NCBI Taxonomy" id="230812"/>
    <lineage>
        <taxon>Eukaryota</taxon>
        <taxon>Fungi</taxon>
        <taxon>Dikarya</taxon>
        <taxon>Basidiomycota</taxon>
        <taxon>Agaricomycotina</taxon>
        <taxon>Agaricomycetes</taxon>
        <taxon>Agaricomycetidae</taxon>
        <taxon>Agaricales</taxon>
        <taxon>Marasmiineae</taxon>
        <taxon>Mycenaceae</taxon>
        <taxon>Mycena</taxon>
    </lineage>
</organism>